<keyword evidence="3" id="KW-0378">Hydrolase</keyword>
<dbReference type="GO" id="GO:0046872">
    <property type="term" value="F:metal ion binding"/>
    <property type="evidence" value="ECO:0007669"/>
    <property type="project" value="InterPro"/>
</dbReference>
<dbReference type="EMBL" id="FR695866">
    <property type="protein sequence ID" value="CBX27374.1"/>
    <property type="molecule type" value="Genomic_DNA"/>
</dbReference>
<evidence type="ECO:0000256" key="2">
    <source>
        <dbReference type="ARBA" id="ARBA00022670"/>
    </source>
</evidence>
<evidence type="ECO:0000256" key="3">
    <source>
        <dbReference type="ARBA" id="ARBA00022801"/>
    </source>
</evidence>
<dbReference type="Gene3D" id="3.30.830.10">
    <property type="entry name" value="Metalloenzyme, LuxS/M16 peptidase-like"/>
    <property type="match status" value="4"/>
</dbReference>
<dbReference type="InterPro" id="IPR011765">
    <property type="entry name" value="Pept_M16_N"/>
</dbReference>
<evidence type="ECO:0000259" key="7">
    <source>
        <dbReference type="Pfam" id="PF00675"/>
    </source>
</evidence>
<keyword evidence="2" id="KW-0645">Protease</keyword>
<keyword evidence="6" id="KW-1133">Transmembrane helix</keyword>
<reference evidence="9" key="1">
    <citation type="journal article" date="2011" name="Environ. Microbiol.">
        <title>Genomic insights into the metabolic potential of the polycyclic aromatic hydrocarbon degrading sulfate-reducing Deltaproteobacterium N47.</title>
        <authorList>
            <person name="Bergmann F."/>
            <person name="Selesi D."/>
            <person name="Weinmaier T."/>
            <person name="Tischler P."/>
            <person name="Rattei T."/>
            <person name="Meckenstock R.U."/>
        </authorList>
    </citation>
    <scope>NUCLEOTIDE SEQUENCE</scope>
</reference>
<dbReference type="PANTHER" id="PTHR43690">
    <property type="entry name" value="NARDILYSIN"/>
    <property type="match status" value="1"/>
</dbReference>
<keyword evidence="4" id="KW-0862">Zinc</keyword>
<evidence type="ECO:0000256" key="4">
    <source>
        <dbReference type="ARBA" id="ARBA00022833"/>
    </source>
</evidence>
<gene>
    <name evidence="9" type="ORF">N47_H21960</name>
</gene>
<dbReference type="AlphaFoldDB" id="E1Y9Y0"/>
<dbReference type="GO" id="GO:0006508">
    <property type="term" value="P:proteolysis"/>
    <property type="evidence" value="ECO:0007669"/>
    <property type="project" value="UniProtKB-KW"/>
</dbReference>
<evidence type="ECO:0000313" key="9">
    <source>
        <dbReference type="EMBL" id="CBX27374.1"/>
    </source>
</evidence>
<dbReference type="InterPro" id="IPR011249">
    <property type="entry name" value="Metalloenz_LuxS/M16"/>
</dbReference>
<protein>
    <submittedName>
        <fullName evidence="9">Uncharacterized protein</fullName>
    </submittedName>
</protein>
<sequence length="972" mass="110383">MIKQFIKNFHLKISSFIICFLLLFCGYYGNSSYDFFGADLALAGNNQVLALWPHEQSDLKPDPAVIYGRLSNGFRYVLMKNHEPRNRVNICINVQAGSMQEEDGQEGLAHYLEHILFCGSTHFKPGELIKYFQDMGMDFGPDANAHTGFSETVYEILLPDGKKESLDKGLLISEDFIKGALILDSEVNRERRVIFAEKRARDSSSYRTIVSTMKFKFPDALVSKRLPIGEKETIEKITSKQLKDFYQAWYRPEDIELVIVGDFDPKTADTLIKEKFSALSPMARAKKDLPFGDINHKGVAPFYHYEKDEGNTTVSIEVVSKIEKEIETSKVRRKRFIADIADKIVSNRLDAMVTKNKAPFTSASISSGSFLNQIQYAGISADCSPENWEKSLSAIEQTLRGALENGFTQFELKRVKKDFMAMLSNAVKQESTRDSRVLANDIIKDLNNYRVFQSPLQEEQFYTAVLNSISVKDVYESFKNSWKPDHRLAIVTGNAKITGKTGPKEQIAKIYEKSCLVEIPKNIESKPVVFPYLSQPMIKGKIKQITNIPDLGIVQIDFENKVRLNLKKTDFEANEIMANISFGLGSSQEPEGLEGISVLSKEVVNESSLGKLDKDELEIALAGKSTQVSFDVEDGRFRLQGKTVSDEIDLLFQLFYARLMDPGFRKESYLLSIERLNQKYKEFSSSIDGAMPLFGERFLAGGDTRFGFPTPDKLKKISLDDVISWIDPKLKNEPIEISIVGDFDEKRVIELASLHFGSLPERTYGLIHKRTDHINFPSKESININVETEIKKGTVVIAYPTEDIWNIKRTRRFNVLAEVFSEKIRKEIRENMGASYSYLVYNDPSRIYSGYGMLYSQTDVNPKEIDAVENKIKNIASEIVKNGVNKEDLKRSLDPILTRIKDILRNNNYWLSVLTESQKYPQQIEWSRNLKKDYESITADELSALAKEYLVNARAASITVKPAKGPLSDEKK</sequence>
<keyword evidence="6" id="KW-0472">Membrane</keyword>
<dbReference type="SUPFAM" id="SSF63411">
    <property type="entry name" value="LuxS/MPP-like metallohydrolase"/>
    <property type="match status" value="4"/>
</dbReference>
<dbReference type="InterPro" id="IPR050626">
    <property type="entry name" value="Peptidase_M16"/>
</dbReference>
<evidence type="ECO:0000256" key="5">
    <source>
        <dbReference type="ARBA" id="ARBA00023049"/>
    </source>
</evidence>
<organism evidence="9">
    <name type="scientific">uncultured Desulfobacterium sp</name>
    <dbReference type="NCBI Taxonomy" id="201089"/>
    <lineage>
        <taxon>Bacteria</taxon>
        <taxon>Pseudomonadati</taxon>
        <taxon>Thermodesulfobacteriota</taxon>
        <taxon>Desulfobacteria</taxon>
        <taxon>Desulfobacterales</taxon>
        <taxon>Desulfobacteriaceae</taxon>
        <taxon>Desulfobacterium</taxon>
        <taxon>environmental samples</taxon>
    </lineage>
</organism>
<name>E1Y9Y0_9BACT</name>
<evidence type="ECO:0000259" key="8">
    <source>
        <dbReference type="Pfam" id="PF05193"/>
    </source>
</evidence>
<keyword evidence="6" id="KW-0812">Transmembrane</keyword>
<dbReference type="PANTHER" id="PTHR43690:SF17">
    <property type="entry name" value="PROTEIN YHJJ"/>
    <property type="match status" value="1"/>
</dbReference>
<accession>E1Y9Y0</accession>
<feature type="transmembrane region" description="Helical" evidence="6">
    <location>
        <begin position="9"/>
        <end position="29"/>
    </location>
</feature>
<evidence type="ECO:0000256" key="1">
    <source>
        <dbReference type="ARBA" id="ARBA00007261"/>
    </source>
</evidence>
<dbReference type="GO" id="GO:0008237">
    <property type="term" value="F:metallopeptidase activity"/>
    <property type="evidence" value="ECO:0007669"/>
    <property type="project" value="UniProtKB-KW"/>
</dbReference>
<feature type="domain" description="Peptidase M16 C-terminal" evidence="8">
    <location>
        <begin position="716"/>
        <end position="892"/>
    </location>
</feature>
<dbReference type="Pfam" id="PF05193">
    <property type="entry name" value="Peptidase_M16_C"/>
    <property type="match status" value="2"/>
</dbReference>
<feature type="domain" description="Peptidase M16 C-terminal" evidence="8">
    <location>
        <begin position="236"/>
        <end position="417"/>
    </location>
</feature>
<comment type="similarity">
    <text evidence="1">Belongs to the peptidase M16 family.</text>
</comment>
<proteinExistence type="inferred from homology"/>
<evidence type="ECO:0000256" key="6">
    <source>
        <dbReference type="SAM" id="Phobius"/>
    </source>
</evidence>
<dbReference type="InterPro" id="IPR007863">
    <property type="entry name" value="Peptidase_M16_C"/>
</dbReference>
<feature type="domain" description="Peptidase M16 N-terminal" evidence="7">
    <location>
        <begin position="76"/>
        <end position="204"/>
    </location>
</feature>
<keyword evidence="5" id="KW-0482">Metalloprotease</keyword>
<dbReference type="Pfam" id="PF00675">
    <property type="entry name" value="Peptidase_M16"/>
    <property type="match status" value="1"/>
</dbReference>